<dbReference type="RefSeq" id="WP_135207218.1">
    <property type="nucleotide sequence ID" value="NZ_SPVF01000136.1"/>
</dbReference>
<dbReference type="SUPFAM" id="SSF52172">
    <property type="entry name" value="CheY-like"/>
    <property type="match status" value="1"/>
</dbReference>
<evidence type="ECO:0000313" key="5">
    <source>
        <dbReference type="Proteomes" id="UP000298438"/>
    </source>
</evidence>
<sequence>MNALVVDDDIVSRLALTDLLAAYGVLELAEAADGQAAWALLEQGLRPVICFFDVHMPHLSGLELLARMKAHPELAAIPVVLVSSATDRGTMLEAIKLEAAGYILKPLQPADARSHLEKIFRATLDRHSENPEATMQRLQLPRDRLAAYFAAFAQQLASARDELRHD</sequence>
<dbReference type="GO" id="GO:0000160">
    <property type="term" value="P:phosphorelay signal transduction system"/>
    <property type="evidence" value="ECO:0007669"/>
    <property type="project" value="InterPro"/>
</dbReference>
<dbReference type="EMBL" id="SPVF01000136">
    <property type="protein sequence ID" value="TFW20166.1"/>
    <property type="molecule type" value="Genomic_DNA"/>
</dbReference>
<dbReference type="Proteomes" id="UP000298438">
    <property type="component" value="Unassembled WGS sequence"/>
</dbReference>
<dbReference type="PROSITE" id="PS50110">
    <property type="entry name" value="RESPONSE_REGULATORY"/>
    <property type="match status" value="1"/>
</dbReference>
<reference evidence="4 5" key="1">
    <citation type="submission" date="2019-03" db="EMBL/GenBank/DDBJ databases">
        <title>Draft Genome Sequence of Massilia arenosa sp. nov., a Novel Massilia Species Isolated from a Sandy-loam Maize Soil.</title>
        <authorList>
            <person name="Raths R."/>
            <person name="Peta V."/>
            <person name="Bucking H."/>
        </authorList>
    </citation>
    <scope>NUCLEOTIDE SEQUENCE [LARGE SCALE GENOMIC DNA]</scope>
    <source>
        <strain evidence="4 5">MC02</strain>
    </source>
</reference>
<dbReference type="AlphaFoldDB" id="A0A4Y9SCB5"/>
<keyword evidence="5" id="KW-1185">Reference proteome</keyword>
<evidence type="ECO:0000256" key="2">
    <source>
        <dbReference type="PROSITE-ProRule" id="PRU00169"/>
    </source>
</evidence>
<dbReference type="InterPro" id="IPR050595">
    <property type="entry name" value="Bact_response_regulator"/>
</dbReference>
<organism evidence="4 5">
    <name type="scientific">Zemynaea arenosa</name>
    <dbReference type="NCBI Taxonomy" id="2561931"/>
    <lineage>
        <taxon>Bacteria</taxon>
        <taxon>Pseudomonadati</taxon>
        <taxon>Pseudomonadota</taxon>
        <taxon>Betaproteobacteria</taxon>
        <taxon>Burkholderiales</taxon>
        <taxon>Oxalobacteraceae</taxon>
        <taxon>Telluria group</taxon>
        <taxon>Zemynaea</taxon>
    </lineage>
</organism>
<accession>A0A4Y9SCB5</accession>
<proteinExistence type="predicted"/>
<evidence type="ECO:0000259" key="3">
    <source>
        <dbReference type="PROSITE" id="PS50110"/>
    </source>
</evidence>
<protein>
    <submittedName>
        <fullName evidence="4">Response regulator</fullName>
    </submittedName>
</protein>
<dbReference type="PANTHER" id="PTHR44591">
    <property type="entry name" value="STRESS RESPONSE REGULATOR PROTEIN 1"/>
    <property type="match status" value="1"/>
</dbReference>
<dbReference type="InterPro" id="IPR011006">
    <property type="entry name" value="CheY-like_superfamily"/>
</dbReference>
<comment type="caution">
    <text evidence="4">The sequence shown here is derived from an EMBL/GenBank/DDBJ whole genome shotgun (WGS) entry which is preliminary data.</text>
</comment>
<dbReference type="InterPro" id="IPR001789">
    <property type="entry name" value="Sig_transdc_resp-reg_receiver"/>
</dbReference>
<dbReference type="OrthoDB" id="9789181at2"/>
<dbReference type="Gene3D" id="3.40.50.2300">
    <property type="match status" value="1"/>
</dbReference>
<dbReference type="CDD" id="cd00156">
    <property type="entry name" value="REC"/>
    <property type="match status" value="1"/>
</dbReference>
<dbReference type="PANTHER" id="PTHR44591:SF23">
    <property type="entry name" value="CHEY SUBFAMILY"/>
    <property type="match status" value="1"/>
</dbReference>
<feature type="domain" description="Response regulatory" evidence="3">
    <location>
        <begin position="2"/>
        <end position="120"/>
    </location>
</feature>
<dbReference type="Pfam" id="PF00072">
    <property type="entry name" value="Response_reg"/>
    <property type="match status" value="1"/>
</dbReference>
<dbReference type="SMART" id="SM00448">
    <property type="entry name" value="REC"/>
    <property type="match status" value="1"/>
</dbReference>
<feature type="non-terminal residue" evidence="4">
    <location>
        <position position="166"/>
    </location>
</feature>
<gene>
    <name evidence="4" type="ORF">E4L96_10745</name>
</gene>
<evidence type="ECO:0000256" key="1">
    <source>
        <dbReference type="ARBA" id="ARBA00022553"/>
    </source>
</evidence>
<feature type="modified residue" description="4-aspartylphosphate" evidence="2">
    <location>
        <position position="53"/>
    </location>
</feature>
<evidence type="ECO:0000313" key="4">
    <source>
        <dbReference type="EMBL" id="TFW20166.1"/>
    </source>
</evidence>
<name>A0A4Y9SCB5_9BURK</name>
<keyword evidence="1 2" id="KW-0597">Phosphoprotein</keyword>